<sequence length="256" mass="28532">VKCQTTVQYCGNTPADVVFMLDSSNSMWGPHFVQQLEFVRNVTAMFKIGHNETQVGLATFNDEVQLQFYLNEYTDKDKLLRAIRMVQQTHGPSTATDKAVRFLRTRFFHARHGARSSVPHIAIIITDGQSDNLMKTLIEATKAKRENIIIFTVGVGNAVNSLELERMASSPSHEYAFIVDSFSFLNSIKEKLAIRTCQVQSPTTQMPKATISTTRIQTTIATREPTTLTTQRPTTAAITLATTTSSSRVETTELPP</sequence>
<keyword evidence="8" id="KW-1185">Reference proteome</keyword>
<feature type="domain" description="VWFA" evidence="6">
    <location>
        <begin position="16"/>
        <end position="192"/>
    </location>
</feature>
<name>A0A8S3Z185_9EUPU</name>
<dbReference type="Gene3D" id="3.40.50.410">
    <property type="entry name" value="von Willebrand factor, type A domain"/>
    <property type="match status" value="1"/>
</dbReference>
<evidence type="ECO:0000256" key="2">
    <source>
        <dbReference type="ARBA" id="ARBA00022525"/>
    </source>
</evidence>
<protein>
    <recommendedName>
        <fullName evidence="6">VWFA domain-containing protein</fullName>
    </recommendedName>
</protein>
<dbReference type="EMBL" id="CAJHNH020001021">
    <property type="protein sequence ID" value="CAG5121081.1"/>
    <property type="molecule type" value="Genomic_DNA"/>
</dbReference>
<evidence type="ECO:0000256" key="4">
    <source>
        <dbReference type="ARBA" id="ARBA00022737"/>
    </source>
</evidence>
<dbReference type="InterPro" id="IPR036465">
    <property type="entry name" value="vWFA_dom_sf"/>
</dbReference>
<dbReference type="AlphaFoldDB" id="A0A8S3Z185"/>
<evidence type="ECO:0000256" key="1">
    <source>
        <dbReference type="ARBA" id="ARBA00004613"/>
    </source>
</evidence>
<evidence type="ECO:0000256" key="3">
    <source>
        <dbReference type="ARBA" id="ARBA00022729"/>
    </source>
</evidence>
<dbReference type="FunFam" id="3.40.50.410:FF:000004">
    <property type="entry name" value="collagen alpha-6(VI) chain"/>
    <property type="match status" value="1"/>
</dbReference>
<evidence type="ECO:0000259" key="6">
    <source>
        <dbReference type="PROSITE" id="PS50234"/>
    </source>
</evidence>
<evidence type="ECO:0000313" key="7">
    <source>
        <dbReference type="EMBL" id="CAG5121081.1"/>
    </source>
</evidence>
<feature type="non-terminal residue" evidence="7">
    <location>
        <position position="256"/>
    </location>
</feature>
<evidence type="ECO:0000313" key="8">
    <source>
        <dbReference type="Proteomes" id="UP000678393"/>
    </source>
</evidence>
<keyword evidence="4" id="KW-0677">Repeat</keyword>
<dbReference type="SMART" id="SM00327">
    <property type="entry name" value="VWA"/>
    <property type="match status" value="1"/>
</dbReference>
<dbReference type="GO" id="GO:0005576">
    <property type="term" value="C:extracellular region"/>
    <property type="evidence" value="ECO:0007669"/>
    <property type="project" value="UniProtKB-SubCell"/>
</dbReference>
<keyword evidence="2" id="KW-0964">Secreted</keyword>
<dbReference type="InterPro" id="IPR002035">
    <property type="entry name" value="VWF_A"/>
</dbReference>
<keyword evidence="5" id="KW-0325">Glycoprotein</keyword>
<dbReference type="SUPFAM" id="SSF53300">
    <property type="entry name" value="vWA-like"/>
    <property type="match status" value="1"/>
</dbReference>
<keyword evidence="3" id="KW-0732">Signal</keyword>
<gene>
    <name evidence="7" type="ORF">CUNI_LOCUS6639</name>
</gene>
<comment type="caution">
    <text evidence="7">The sequence shown here is derived from an EMBL/GenBank/DDBJ whole genome shotgun (WGS) entry which is preliminary data.</text>
</comment>
<reference evidence="7" key="1">
    <citation type="submission" date="2021-04" db="EMBL/GenBank/DDBJ databases">
        <authorList>
            <consortium name="Molecular Ecology Group"/>
        </authorList>
    </citation>
    <scope>NUCLEOTIDE SEQUENCE</scope>
</reference>
<organism evidence="7 8">
    <name type="scientific">Candidula unifasciata</name>
    <dbReference type="NCBI Taxonomy" id="100452"/>
    <lineage>
        <taxon>Eukaryota</taxon>
        <taxon>Metazoa</taxon>
        <taxon>Spiralia</taxon>
        <taxon>Lophotrochozoa</taxon>
        <taxon>Mollusca</taxon>
        <taxon>Gastropoda</taxon>
        <taxon>Heterobranchia</taxon>
        <taxon>Euthyneura</taxon>
        <taxon>Panpulmonata</taxon>
        <taxon>Eupulmonata</taxon>
        <taxon>Stylommatophora</taxon>
        <taxon>Helicina</taxon>
        <taxon>Helicoidea</taxon>
        <taxon>Geomitridae</taxon>
        <taxon>Candidula</taxon>
    </lineage>
</organism>
<dbReference type="InterPro" id="IPR050525">
    <property type="entry name" value="ECM_Assembly_Org"/>
</dbReference>
<dbReference type="PRINTS" id="PR00453">
    <property type="entry name" value="VWFADOMAIN"/>
</dbReference>
<comment type="subcellular location">
    <subcellularLocation>
        <location evidence="1">Secreted</location>
    </subcellularLocation>
</comment>
<dbReference type="PANTHER" id="PTHR24020:SF84">
    <property type="entry name" value="VWFA DOMAIN-CONTAINING PROTEIN"/>
    <property type="match status" value="1"/>
</dbReference>
<dbReference type="Pfam" id="PF00092">
    <property type="entry name" value="VWA"/>
    <property type="match status" value="1"/>
</dbReference>
<dbReference type="PROSITE" id="PS50234">
    <property type="entry name" value="VWFA"/>
    <property type="match status" value="1"/>
</dbReference>
<evidence type="ECO:0000256" key="5">
    <source>
        <dbReference type="ARBA" id="ARBA00023180"/>
    </source>
</evidence>
<feature type="non-terminal residue" evidence="7">
    <location>
        <position position="1"/>
    </location>
</feature>
<proteinExistence type="predicted"/>
<dbReference type="CDD" id="cd01450">
    <property type="entry name" value="vWFA_subfamily_ECM"/>
    <property type="match status" value="1"/>
</dbReference>
<dbReference type="Proteomes" id="UP000678393">
    <property type="component" value="Unassembled WGS sequence"/>
</dbReference>
<accession>A0A8S3Z185</accession>
<dbReference type="PANTHER" id="PTHR24020">
    <property type="entry name" value="COLLAGEN ALPHA"/>
    <property type="match status" value="1"/>
</dbReference>
<dbReference type="OrthoDB" id="10256829at2759"/>